<evidence type="ECO:0000259" key="12">
    <source>
        <dbReference type="Pfam" id="PF20260"/>
    </source>
</evidence>
<dbReference type="InterPro" id="IPR046887">
    <property type="entry name" value="RsmE_PUA-like"/>
</dbReference>
<comment type="function">
    <text evidence="8 10">Specifically methylates the N3 position of the uracil ring of uridine 1498 (m3U1498) in 16S rRNA. Acts on the fully assembled 30S ribosomal subunit.</text>
</comment>
<dbReference type="NCBIfam" id="TIGR00046">
    <property type="entry name" value="RsmE family RNA methyltransferase"/>
    <property type="match status" value="1"/>
</dbReference>
<comment type="catalytic activity">
    <reaction evidence="9 10">
        <text>uridine(1498) in 16S rRNA + S-adenosyl-L-methionine = N(3)-methyluridine(1498) in 16S rRNA + S-adenosyl-L-homocysteine + H(+)</text>
        <dbReference type="Rhea" id="RHEA:42920"/>
        <dbReference type="Rhea" id="RHEA-COMP:10283"/>
        <dbReference type="Rhea" id="RHEA-COMP:10284"/>
        <dbReference type="ChEBI" id="CHEBI:15378"/>
        <dbReference type="ChEBI" id="CHEBI:57856"/>
        <dbReference type="ChEBI" id="CHEBI:59789"/>
        <dbReference type="ChEBI" id="CHEBI:65315"/>
        <dbReference type="ChEBI" id="CHEBI:74502"/>
        <dbReference type="EC" id="2.1.1.193"/>
    </reaction>
</comment>
<keyword evidence="6 10" id="KW-0808">Transferase</keyword>
<dbReference type="GO" id="GO:0070475">
    <property type="term" value="P:rRNA base methylation"/>
    <property type="evidence" value="ECO:0007669"/>
    <property type="project" value="TreeGrafter"/>
</dbReference>
<keyword evidence="5 10" id="KW-0489">Methyltransferase</keyword>
<dbReference type="InterPro" id="IPR006700">
    <property type="entry name" value="RsmE"/>
</dbReference>
<dbReference type="EMBL" id="CP036273">
    <property type="protein sequence ID" value="QDU20891.1"/>
    <property type="molecule type" value="Genomic_DNA"/>
</dbReference>
<evidence type="ECO:0000313" key="13">
    <source>
        <dbReference type="EMBL" id="QDU20891.1"/>
    </source>
</evidence>
<dbReference type="InterPro" id="IPR046886">
    <property type="entry name" value="RsmE_MTase_dom"/>
</dbReference>
<comment type="subcellular location">
    <subcellularLocation>
        <location evidence="1 10">Cytoplasm</location>
    </subcellularLocation>
</comment>
<dbReference type="InterPro" id="IPR029028">
    <property type="entry name" value="Alpha/beta_knot_MTases"/>
</dbReference>
<dbReference type="OrthoDB" id="9815641at2"/>
<name>A0A517XTQ4_9BACT</name>
<dbReference type="Proteomes" id="UP000319576">
    <property type="component" value="Chromosome"/>
</dbReference>
<sequence>MADRFYTPDALPPGEYVLTGPEAHHLAAVRRFGPGDRVVLFNGDGADHPAEVVAADRKRTLLHVHPAVPVDRELPFPLELAVALPKGDRGDFLVEKLTELGVSRFTPLVTERTIVQPKEARLEKLQHAVIEASKQCGRNVLMRVAPLTTWGAFLASADLPPRRLILHTAVERMPLGAASAGGVVIAVGPEGGFTDAEVEAATGWARVGLGPRVLRVETAAVAAAAWAAHAAVVPPPE</sequence>
<evidence type="ECO:0000256" key="8">
    <source>
        <dbReference type="ARBA" id="ARBA00025699"/>
    </source>
</evidence>
<keyword evidence="4 10" id="KW-0698">rRNA processing</keyword>
<dbReference type="Pfam" id="PF20260">
    <property type="entry name" value="PUA_4"/>
    <property type="match status" value="1"/>
</dbReference>
<reference evidence="13 14" key="1">
    <citation type="submission" date="2019-02" db="EMBL/GenBank/DDBJ databases">
        <title>Deep-cultivation of Planctomycetes and their phenomic and genomic characterization uncovers novel biology.</title>
        <authorList>
            <person name="Wiegand S."/>
            <person name="Jogler M."/>
            <person name="Boedeker C."/>
            <person name="Pinto D."/>
            <person name="Vollmers J."/>
            <person name="Rivas-Marin E."/>
            <person name="Kohn T."/>
            <person name="Peeters S.H."/>
            <person name="Heuer A."/>
            <person name="Rast P."/>
            <person name="Oberbeckmann S."/>
            <person name="Bunk B."/>
            <person name="Jeske O."/>
            <person name="Meyerdierks A."/>
            <person name="Storesund J.E."/>
            <person name="Kallscheuer N."/>
            <person name="Luecker S."/>
            <person name="Lage O.M."/>
            <person name="Pohl T."/>
            <person name="Merkel B.J."/>
            <person name="Hornburger P."/>
            <person name="Mueller R.-W."/>
            <person name="Bruemmer F."/>
            <person name="Labrenz M."/>
            <person name="Spormann A.M."/>
            <person name="Op den Camp H."/>
            <person name="Overmann J."/>
            <person name="Amann R."/>
            <person name="Jetten M.S.M."/>
            <person name="Mascher T."/>
            <person name="Medema M.H."/>
            <person name="Devos D.P."/>
            <person name="Kaster A.-K."/>
            <person name="Ovreas L."/>
            <person name="Rohde M."/>
            <person name="Galperin M.Y."/>
            <person name="Jogler C."/>
        </authorList>
    </citation>
    <scope>NUCLEOTIDE SEQUENCE [LARGE SCALE GENOMIC DNA]</scope>
    <source>
        <strain evidence="13 14">ETA_A1</strain>
    </source>
</reference>
<dbReference type="PIRSF" id="PIRSF015601">
    <property type="entry name" value="MTase_slr0722"/>
    <property type="match status" value="1"/>
</dbReference>
<dbReference type="PANTHER" id="PTHR30027">
    <property type="entry name" value="RIBOSOMAL RNA SMALL SUBUNIT METHYLTRANSFERASE E"/>
    <property type="match status" value="1"/>
</dbReference>
<evidence type="ECO:0000256" key="2">
    <source>
        <dbReference type="ARBA" id="ARBA00005528"/>
    </source>
</evidence>
<dbReference type="GO" id="GO:0005737">
    <property type="term" value="C:cytoplasm"/>
    <property type="evidence" value="ECO:0007669"/>
    <property type="project" value="UniProtKB-SubCell"/>
</dbReference>
<feature type="domain" description="Ribosomal RNA small subunit methyltransferase E methyltransferase" evidence="11">
    <location>
        <begin position="73"/>
        <end position="226"/>
    </location>
</feature>
<organism evidence="13 14">
    <name type="scientific">Urbifossiella limnaea</name>
    <dbReference type="NCBI Taxonomy" id="2528023"/>
    <lineage>
        <taxon>Bacteria</taxon>
        <taxon>Pseudomonadati</taxon>
        <taxon>Planctomycetota</taxon>
        <taxon>Planctomycetia</taxon>
        <taxon>Gemmatales</taxon>
        <taxon>Gemmataceae</taxon>
        <taxon>Urbifossiella</taxon>
    </lineage>
</organism>
<evidence type="ECO:0000256" key="5">
    <source>
        <dbReference type="ARBA" id="ARBA00022603"/>
    </source>
</evidence>
<dbReference type="SUPFAM" id="SSF88697">
    <property type="entry name" value="PUA domain-like"/>
    <property type="match status" value="1"/>
</dbReference>
<protein>
    <recommendedName>
        <fullName evidence="10">Ribosomal RNA small subunit methyltransferase E</fullName>
        <ecNumber evidence="10">2.1.1.193</ecNumber>
    </recommendedName>
</protein>
<keyword evidence="14" id="KW-1185">Reference proteome</keyword>
<evidence type="ECO:0000313" key="14">
    <source>
        <dbReference type="Proteomes" id="UP000319576"/>
    </source>
</evidence>
<evidence type="ECO:0000256" key="3">
    <source>
        <dbReference type="ARBA" id="ARBA00022490"/>
    </source>
</evidence>
<dbReference type="EC" id="2.1.1.193" evidence="10"/>
<evidence type="ECO:0000256" key="10">
    <source>
        <dbReference type="PIRNR" id="PIRNR015601"/>
    </source>
</evidence>
<proteinExistence type="inferred from homology"/>
<keyword evidence="3 10" id="KW-0963">Cytoplasm</keyword>
<dbReference type="Pfam" id="PF04452">
    <property type="entry name" value="Methyltrans_RNA"/>
    <property type="match status" value="1"/>
</dbReference>
<dbReference type="SUPFAM" id="SSF75217">
    <property type="entry name" value="alpha/beta knot"/>
    <property type="match status" value="1"/>
</dbReference>
<dbReference type="PANTHER" id="PTHR30027:SF3">
    <property type="entry name" value="16S RRNA (URACIL(1498)-N(3))-METHYLTRANSFERASE"/>
    <property type="match status" value="1"/>
</dbReference>
<comment type="similarity">
    <text evidence="2 10">Belongs to the RNA methyltransferase RsmE family.</text>
</comment>
<dbReference type="AlphaFoldDB" id="A0A517XTQ4"/>
<evidence type="ECO:0000256" key="4">
    <source>
        <dbReference type="ARBA" id="ARBA00022552"/>
    </source>
</evidence>
<evidence type="ECO:0000256" key="7">
    <source>
        <dbReference type="ARBA" id="ARBA00022691"/>
    </source>
</evidence>
<feature type="domain" description="Ribosomal RNA small subunit methyltransferase E PUA-like" evidence="12">
    <location>
        <begin position="18"/>
        <end position="59"/>
    </location>
</feature>
<dbReference type="RefSeq" id="WP_145239229.1">
    <property type="nucleotide sequence ID" value="NZ_CP036273.1"/>
</dbReference>
<dbReference type="InterPro" id="IPR029026">
    <property type="entry name" value="tRNA_m1G_MTases_N"/>
</dbReference>
<dbReference type="KEGG" id="uli:ETAA1_28540"/>
<evidence type="ECO:0000259" key="11">
    <source>
        <dbReference type="Pfam" id="PF04452"/>
    </source>
</evidence>
<dbReference type="CDD" id="cd18084">
    <property type="entry name" value="RsmE-like"/>
    <property type="match status" value="1"/>
</dbReference>
<evidence type="ECO:0000256" key="6">
    <source>
        <dbReference type="ARBA" id="ARBA00022679"/>
    </source>
</evidence>
<keyword evidence="7 10" id="KW-0949">S-adenosyl-L-methionine</keyword>
<accession>A0A517XTQ4</accession>
<gene>
    <name evidence="13" type="primary">rsmE</name>
    <name evidence="13" type="ORF">ETAA1_28540</name>
</gene>
<dbReference type="GO" id="GO:0070042">
    <property type="term" value="F:rRNA (uridine-N3-)-methyltransferase activity"/>
    <property type="evidence" value="ECO:0007669"/>
    <property type="project" value="TreeGrafter"/>
</dbReference>
<dbReference type="InterPro" id="IPR015947">
    <property type="entry name" value="PUA-like_sf"/>
</dbReference>
<dbReference type="Gene3D" id="3.40.1280.10">
    <property type="match status" value="1"/>
</dbReference>
<evidence type="ECO:0000256" key="9">
    <source>
        <dbReference type="ARBA" id="ARBA00047944"/>
    </source>
</evidence>
<evidence type="ECO:0000256" key="1">
    <source>
        <dbReference type="ARBA" id="ARBA00004496"/>
    </source>
</evidence>